<feature type="transmembrane region" description="Helical" evidence="1">
    <location>
        <begin position="133"/>
        <end position="152"/>
    </location>
</feature>
<dbReference type="InterPro" id="IPR042150">
    <property type="entry name" value="MmRce1-like"/>
</dbReference>
<gene>
    <name evidence="3" type="ORF">D1781_14465</name>
</gene>
<dbReference type="EMBL" id="QXTG01000002">
    <property type="protein sequence ID" value="RIX28610.1"/>
    <property type="molecule type" value="Genomic_DNA"/>
</dbReference>
<accession>A0A3A1TXW5</accession>
<dbReference type="OrthoDB" id="3693644at2"/>
<feature type="transmembrane region" description="Helical" evidence="1">
    <location>
        <begin position="21"/>
        <end position="42"/>
    </location>
</feature>
<comment type="caution">
    <text evidence="3">The sequence shown here is derived from an EMBL/GenBank/DDBJ whole genome shotgun (WGS) entry which is preliminary data.</text>
</comment>
<feature type="transmembrane region" description="Helical" evidence="1">
    <location>
        <begin position="234"/>
        <end position="252"/>
    </location>
</feature>
<keyword evidence="1" id="KW-0812">Transmembrane</keyword>
<protein>
    <submittedName>
        <fullName evidence="3">CPBP family intramembrane metalloprotease</fullName>
    </submittedName>
</protein>
<keyword evidence="1" id="KW-1133">Transmembrane helix</keyword>
<feature type="transmembrane region" description="Helical" evidence="1">
    <location>
        <begin position="106"/>
        <end position="127"/>
    </location>
</feature>
<dbReference type="Proteomes" id="UP000265742">
    <property type="component" value="Unassembled WGS sequence"/>
</dbReference>
<name>A0A3A1TXW5_9MICO</name>
<feature type="transmembrane region" description="Helical" evidence="1">
    <location>
        <begin position="62"/>
        <end position="85"/>
    </location>
</feature>
<evidence type="ECO:0000256" key="1">
    <source>
        <dbReference type="SAM" id="Phobius"/>
    </source>
</evidence>
<dbReference type="GO" id="GO:0004175">
    <property type="term" value="F:endopeptidase activity"/>
    <property type="evidence" value="ECO:0007669"/>
    <property type="project" value="UniProtKB-ARBA"/>
</dbReference>
<dbReference type="GO" id="GO:0008237">
    <property type="term" value="F:metallopeptidase activity"/>
    <property type="evidence" value="ECO:0007669"/>
    <property type="project" value="UniProtKB-KW"/>
</dbReference>
<dbReference type="PANTHER" id="PTHR35797:SF1">
    <property type="entry name" value="PROTEASE"/>
    <property type="match status" value="1"/>
</dbReference>
<keyword evidence="3" id="KW-0482">Metalloprotease</keyword>
<feature type="transmembrane region" description="Helical" evidence="1">
    <location>
        <begin position="173"/>
        <end position="194"/>
    </location>
</feature>
<keyword evidence="4" id="KW-1185">Reference proteome</keyword>
<dbReference type="RefSeq" id="WP_119482920.1">
    <property type="nucleotide sequence ID" value="NZ_QXTG01000002.1"/>
</dbReference>
<reference evidence="4" key="1">
    <citation type="submission" date="2018-09" db="EMBL/GenBank/DDBJ databases">
        <authorList>
            <person name="Kim I."/>
        </authorList>
    </citation>
    <scope>NUCLEOTIDE SEQUENCE [LARGE SCALE GENOMIC DNA]</scope>
    <source>
        <strain evidence="4">DD4a</strain>
    </source>
</reference>
<evidence type="ECO:0000259" key="2">
    <source>
        <dbReference type="Pfam" id="PF02517"/>
    </source>
</evidence>
<keyword evidence="1" id="KW-0472">Membrane</keyword>
<dbReference type="InterPro" id="IPR003675">
    <property type="entry name" value="Rce1/LyrA-like_dom"/>
</dbReference>
<keyword evidence="3" id="KW-0378">Hydrolase</keyword>
<keyword evidence="3" id="KW-0645">Protease</keyword>
<dbReference type="Pfam" id="PF02517">
    <property type="entry name" value="Rce1-like"/>
    <property type="match status" value="1"/>
</dbReference>
<dbReference type="GO" id="GO:0080120">
    <property type="term" value="P:CAAX-box protein maturation"/>
    <property type="evidence" value="ECO:0007669"/>
    <property type="project" value="UniProtKB-ARBA"/>
</dbReference>
<dbReference type="PANTHER" id="PTHR35797">
    <property type="entry name" value="PROTEASE-RELATED"/>
    <property type="match status" value="1"/>
</dbReference>
<feature type="transmembrane region" description="Helical" evidence="1">
    <location>
        <begin position="264"/>
        <end position="282"/>
    </location>
</feature>
<evidence type="ECO:0000313" key="3">
    <source>
        <dbReference type="EMBL" id="RIX28610.1"/>
    </source>
</evidence>
<organism evidence="3 4">
    <name type="scientific">Amnibacterium setariae</name>
    <dbReference type="NCBI Taxonomy" id="2306585"/>
    <lineage>
        <taxon>Bacteria</taxon>
        <taxon>Bacillati</taxon>
        <taxon>Actinomycetota</taxon>
        <taxon>Actinomycetes</taxon>
        <taxon>Micrococcales</taxon>
        <taxon>Microbacteriaceae</taxon>
        <taxon>Amnibacterium</taxon>
    </lineage>
</organism>
<evidence type="ECO:0000313" key="4">
    <source>
        <dbReference type="Proteomes" id="UP000265742"/>
    </source>
</evidence>
<feature type="domain" description="CAAX prenyl protease 2/Lysostaphin resistance protein A-like" evidence="2">
    <location>
        <begin position="142"/>
        <end position="245"/>
    </location>
</feature>
<sequence>MTTASARTAPGGVVQLIRRRPLTAFFVLALGLSWIAWTPYILSRNGLGVWDFSFPVVLGTSQLTGMLFGAYLGPLGAAFIVTAIAGGRAGLRRWAGRLLRWRVAPGWYAVALLSVPAAVLLLGVLFSGGDVRAPSGLALAALVPSLVLQMLTTGLAEEPGWRDFALSPLQDRFGPLGAAAVLGPLWGAWHLPLFLTEWGGWPQVTWTHVVEFVAFCIAFNVVVAWLFNRSGQSLPIVMLFHVSLNNTVSVLWSEMFPSLDADRAQLALLVGAVIAAGAVIIGTRGRLGLPVGAVAIPERPVEAPLGSRP</sequence>
<feature type="transmembrane region" description="Helical" evidence="1">
    <location>
        <begin position="206"/>
        <end position="227"/>
    </location>
</feature>
<proteinExistence type="predicted"/>
<dbReference type="AlphaFoldDB" id="A0A3A1TXW5"/>
<dbReference type="GO" id="GO:0006508">
    <property type="term" value="P:proteolysis"/>
    <property type="evidence" value="ECO:0007669"/>
    <property type="project" value="UniProtKB-KW"/>
</dbReference>